<protein>
    <submittedName>
        <fullName evidence="2">Uncharacterized protein</fullName>
    </submittedName>
</protein>
<name>A0A7H0VFI9_9FLAO</name>
<gene>
    <name evidence="2" type="ORF">H4K34_01195</name>
</gene>
<evidence type="ECO:0000313" key="3">
    <source>
        <dbReference type="Proteomes" id="UP000516305"/>
    </source>
</evidence>
<keyword evidence="3" id="KW-1185">Reference proteome</keyword>
<keyword evidence="1" id="KW-0812">Transmembrane</keyword>
<evidence type="ECO:0000313" key="2">
    <source>
        <dbReference type="EMBL" id="QNR24487.1"/>
    </source>
</evidence>
<dbReference type="AlphaFoldDB" id="A0A7H0VFI9"/>
<keyword evidence="1" id="KW-1133">Transmembrane helix</keyword>
<feature type="transmembrane region" description="Helical" evidence="1">
    <location>
        <begin position="94"/>
        <end position="114"/>
    </location>
</feature>
<keyword evidence="1" id="KW-0472">Membrane</keyword>
<dbReference type="EMBL" id="CP060139">
    <property type="protein sequence ID" value="QNR24487.1"/>
    <property type="molecule type" value="Genomic_DNA"/>
</dbReference>
<evidence type="ECO:0000256" key="1">
    <source>
        <dbReference type="SAM" id="Phobius"/>
    </source>
</evidence>
<sequence length="116" mass="13472">MSVVFFSITALVIFGLLFLFHRKMALQMQYLQIKAGKKVGTLKSFLFFDWKDIKERNLRAEAFLLFPMLYAVPIEEDEKGEVLELKQKIKRSHVGIYFCLILFIVLGILSEKVIPA</sequence>
<organism evidence="2 3">
    <name type="scientific">Croceimicrobium hydrocarbonivorans</name>
    <dbReference type="NCBI Taxonomy" id="2761580"/>
    <lineage>
        <taxon>Bacteria</taxon>
        <taxon>Pseudomonadati</taxon>
        <taxon>Bacteroidota</taxon>
        <taxon>Flavobacteriia</taxon>
        <taxon>Flavobacteriales</taxon>
        <taxon>Owenweeksiaceae</taxon>
        <taxon>Croceimicrobium</taxon>
    </lineage>
</organism>
<feature type="transmembrane region" description="Helical" evidence="1">
    <location>
        <begin position="6"/>
        <end position="24"/>
    </location>
</feature>
<dbReference type="Proteomes" id="UP000516305">
    <property type="component" value="Chromosome"/>
</dbReference>
<accession>A0A7H0VFI9</accession>
<dbReference type="KEGG" id="chyd:H4K34_01195"/>
<dbReference type="RefSeq" id="WP_210759014.1">
    <property type="nucleotide sequence ID" value="NZ_CP060139.1"/>
</dbReference>
<proteinExistence type="predicted"/>
<reference evidence="2 3" key="1">
    <citation type="submission" date="2020-08" db="EMBL/GenBank/DDBJ databases">
        <title>Croceimicrobium hydrocarbonivorans gen. nov., sp. nov., a novel marine bacterium isolated from a bacterial consortium that degrades polyethylene terephthalate.</title>
        <authorList>
            <person name="Liu R."/>
        </authorList>
    </citation>
    <scope>NUCLEOTIDE SEQUENCE [LARGE SCALE GENOMIC DNA]</scope>
    <source>
        <strain evidence="2 3">A20-9</strain>
    </source>
</reference>